<sequence>MVNAANVPVGGYHVERNCHRKRQHIVTAEPRGSLSSSACGITMFLDRGQSPEWGPVTGMGTAQFGTRWDGKTRTRRLTRNGRSCGSEFCSRMYRFDFGDRWR</sequence>
<dbReference type="PATRIC" id="fig|1265738.3.peg.909"/>
<gene>
    <name evidence="1" type="ORF">RMSM_00914</name>
</gene>
<comment type="caution">
    <text evidence="1">The sequence shown here is derived from an EMBL/GenBank/DDBJ whole genome shotgun (WGS) entry which is preliminary data.</text>
</comment>
<dbReference type="AlphaFoldDB" id="M5RS37"/>
<accession>M5RS37</accession>
<evidence type="ECO:0000313" key="1">
    <source>
        <dbReference type="EMBL" id="EMI22158.1"/>
    </source>
</evidence>
<protein>
    <submittedName>
        <fullName evidence="1">Uncharacterized protein</fullName>
    </submittedName>
</protein>
<name>M5RS37_9BACT</name>
<dbReference type="Proteomes" id="UP000011991">
    <property type="component" value="Unassembled WGS sequence"/>
</dbReference>
<keyword evidence="2" id="KW-1185">Reference proteome</keyword>
<reference evidence="1 2" key="1">
    <citation type="journal article" date="2013" name="Mar. Genomics">
        <title>Expression of sulfatases in Rhodopirellula baltica and the diversity of sulfatases in the genus Rhodopirellula.</title>
        <authorList>
            <person name="Wegner C.E."/>
            <person name="Richter-Heitmann T."/>
            <person name="Klindworth A."/>
            <person name="Klockow C."/>
            <person name="Richter M."/>
            <person name="Achstetter T."/>
            <person name="Glockner F.O."/>
            <person name="Harder J."/>
        </authorList>
    </citation>
    <scope>NUCLEOTIDE SEQUENCE [LARGE SCALE GENOMIC DNA]</scope>
    <source>
        <strain evidence="1 2">SM1</strain>
    </source>
</reference>
<evidence type="ECO:0000313" key="2">
    <source>
        <dbReference type="Proteomes" id="UP000011991"/>
    </source>
</evidence>
<dbReference type="EMBL" id="ANOG01000142">
    <property type="protein sequence ID" value="EMI22158.1"/>
    <property type="molecule type" value="Genomic_DNA"/>
</dbReference>
<organism evidence="1 2">
    <name type="scientific">Rhodopirellula maiorica SM1</name>
    <dbReference type="NCBI Taxonomy" id="1265738"/>
    <lineage>
        <taxon>Bacteria</taxon>
        <taxon>Pseudomonadati</taxon>
        <taxon>Planctomycetota</taxon>
        <taxon>Planctomycetia</taxon>
        <taxon>Pirellulales</taxon>
        <taxon>Pirellulaceae</taxon>
        <taxon>Novipirellula</taxon>
    </lineage>
</organism>
<proteinExistence type="predicted"/>